<dbReference type="InterPro" id="IPR046807">
    <property type="entry name" value="Tra1_central"/>
</dbReference>
<feature type="region of interest" description="Disordered" evidence="4">
    <location>
        <begin position="1434"/>
        <end position="1458"/>
    </location>
</feature>
<dbReference type="Pfam" id="PF20175">
    <property type="entry name" value="Tra1_central"/>
    <property type="match status" value="2"/>
</dbReference>
<feature type="compositionally biased region" description="Pro residues" evidence="4">
    <location>
        <begin position="165"/>
        <end position="177"/>
    </location>
</feature>
<dbReference type="GO" id="GO:0006281">
    <property type="term" value="P:DNA repair"/>
    <property type="evidence" value="ECO:0007669"/>
    <property type="project" value="TreeGrafter"/>
</dbReference>
<feature type="compositionally biased region" description="Polar residues" evidence="4">
    <location>
        <begin position="850"/>
        <end position="862"/>
    </location>
</feature>
<dbReference type="InterPro" id="IPR014009">
    <property type="entry name" value="PIK_FAT"/>
</dbReference>
<feature type="region of interest" description="Disordered" evidence="4">
    <location>
        <begin position="842"/>
        <end position="862"/>
    </location>
</feature>
<comment type="function">
    <text evidence="3">Serine/threonine protein kinase which activates checkpoint signaling upon genotoxic stresses such as ionizing radiation (IR), ultraviolet light (UV), or DNA replication stalling, thereby acting as a DNA damage sensor. Recognizes the substrate consensus sequence [ST]-Q. Phosphorylates histone H2A to form H2AS128ph (gamma-H2A) at sites of DNA damage, involved in the regulation of DNA damage response mechanism. Required for the control of telomere length and genome stability.</text>
</comment>
<name>A0A6A7BYF5_9PEZI</name>
<feature type="domain" description="FAT" evidence="6">
    <location>
        <begin position="2683"/>
        <end position="3241"/>
    </location>
</feature>
<feature type="domain" description="FATC" evidence="7">
    <location>
        <begin position="3826"/>
        <end position="3858"/>
    </location>
</feature>
<evidence type="ECO:0000259" key="5">
    <source>
        <dbReference type="PROSITE" id="PS50290"/>
    </source>
</evidence>
<dbReference type="GO" id="GO:0035267">
    <property type="term" value="C:NuA4 histone acetyltransferase complex"/>
    <property type="evidence" value="ECO:0007669"/>
    <property type="project" value="TreeGrafter"/>
</dbReference>
<evidence type="ECO:0000259" key="6">
    <source>
        <dbReference type="PROSITE" id="PS51189"/>
    </source>
</evidence>
<organism evidence="8 9">
    <name type="scientific">Piedraia hortae CBS 480.64</name>
    <dbReference type="NCBI Taxonomy" id="1314780"/>
    <lineage>
        <taxon>Eukaryota</taxon>
        <taxon>Fungi</taxon>
        <taxon>Dikarya</taxon>
        <taxon>Ascomycota</taxon>
        <taxon>Pezizomycotina</taxon>
        <taxon>Dothideomycetes</taxon>
        <taxon>Dothideomycetidae</taxon>
        <taxon>Capnodiales</taxon>
        <taxon>Piedraiaceae</taxon>
        <taxon>Piedraia</taxon>
    </lineage>
</organism>
<evidence type="ECO:0000256" key="3">
    <source>
        <dbReference type="ARBA" id="ARBA00025079"/>
    </source>
</evidence>
<accession>A0A6A7BYF5</accession>
<proteinExistence type="inferred from homology"/>
<evidence type="ECO:0000313" key="8">
    <source>
        <dbReference type="EMBL" id="KAF2859739.1"/>
    </source>
</evidence>
<dbReference type="PANTHER" id="PTHR11139:SF1">
    <property type="entry name" value="TRANSFORMATION_TRANSCRIPTION DOMAIN-ASSOCIATED PROTEIN"/>
    <property type="match status" value="1"/>
</dbReference>
<dbReference type="GO" id="GO:0005634">
    <property type="term" value="C:nucleus"/>
    <property type="evidence" value="ECO:0007669"/>
    <property type="project" value="TreeGrafter"/>
</dbReference>
<dbReference type="SMART" id="SM00146">
    <property type="entry name" value="PI3Kc"/>
    <property type="match status" value="1"/>
</dbReference>
<dbReference type="InterPro" id="IPR003151">
    <property type="entry name" value="PIK-rel_kinase_FAT"/>
</dbReference>
<dbReference type="InterPro" id="IPR036940">
    <property type="entry name" value="PI3/4_kinase_cat_sf"/>
</dbReference>
<protein>
    <recommendedName>
        <fullName evidence="10">Non-specific serine/threonine protein kinase</fullName>
    </recommendedName>
</protein>
<keyword evidence="9" id="KW-1185">Reference proteome</keyword>
<evidence type="ECO:0000256" key="2">
    <source>
        <dbReference type="ARBA" id="ARBA00011370"/>
    </source>
</evidence>
<evidence type="ECO:0008006" key="10">
    <source>
        <dbReference type="Google" id="ProtNLM"/>
    </source>
</evidence>
<dbReference type="GO" id="GO:0000124">
    <property type="term" value="C:SAGA complex"/>
    <property type="evidence" value="ECO:0007669"/>
    <property type="project" value="TreeGrafter"/>
</dbReference>
<feature type="compositionally biased region" description="Polar residues" evidence="4">
    <location>
        <begin position="3279"/>
        <end position="3297"/>
    </location>
</feature>
<dbReference type="InterPro" id="IPR000403">
    <property type="entry name" value="PI3/4_kinase_cat_dom"/>
</dbReference>
<dbReference type="Pfam" id="PF00454">
    <property type="entry name" value="PI3_PI4_kinase"/>
    <property type="match status" value="1"/>
</dbReference>
<dbReference type="InterPro" id="IPR046805">
    <property type="entry name" value="Tra1_ring"/>
</dbReference>
<dbReference type="InterPro" id="IPR050517">
    <property type="entry name" value="DDR_Repair_Kinase"/>
</dbReference>
<dbReference type="Gene3D" id="1.10.1070.11">
    <property type="entry name" value="Phosphatidylinositol 3-/4-kinase, catalytic domain"/>
    <property type="match status" value="1"/>
</dbReference>
<dbReference type="PANTHER" id="PTHR11139">
    <property type="entry name" value="ATAXIA TELANGIECTASIA MUTATED ATM -RELATED"/>
    <property type="match status" value="1"/>
</dbReference>
<dbReference type="PROSITE" id="PS50290">
    <property type="entry name" value="PI3_4_KINASE_3"/>
    <property type="match status" value="1"/>
</dbReference>
<dbReference type="Pfam" id="PF02259">
    <property type="entry name" value="FAT"/>
    <property type="match status" value="1"/>
</dbReference>
<dbReference type="PROSITE" id="PS51190">
    <property type="entry name" value="FATC"/>
    <property type="match status" value="1"/>
</dbReference>
<feature type="compositionally biased region" description="Low complexity" evidence="4">
    <location>
        <begin position="1440"/>
        <end position="1457"/>
    </location>
</feature>
<feature type="region of interest" description="Disordered" evidence="4">
    <location>
        <begin position="3246"/>
        <end position="3311"/>
    </location>
</feature>
<dbReference type="InterPro" id="IPR016024">
    <property type="entry name" value="ARM-type_fold"/>
</dbReference>
<dbReference type="Proteomes" id="UP000799421">
    <property type="component" value="Unassembled WGS sequence"/>
</dbReference>
<evidence type="ECO:0000313" key="9">
    <source>
        <dbReference type="Proteomes" id="UP000799421"/>
    </source>
</evidence>
<dbReference type="InterPro" id="IPR011009">
    <property type="entry name" value="Kinase-like_dom_sf"/>
</dbReference>
<feature type="region of interest" description="Disordered" evidence="4">
    <location>
        <begin position="159"/>
        <end position="184"/>
    </location>
</feature>
<dbReference type="EMBL" id="MU005989">
    <property type="protein sequence ID" value="KAF2859739.1"/>
    <property type="molecule type" value="Genomic_DNA"/>
</dbReference>
<dbReference type="SUPFAM" id="SSF48371">
    <property type="entry name" value="ARM repeat"/>
    <property type="match status" value="2"/>
</dbReference>
<dbReference type="GO" id="GO:0006355">
    <property type="term" value="P:regulation of DNA-templated transcription"/>
    <property type="evidence" value="ECO:0007669"/>
    <property type="project" value="TreeGrafter"/>
</dbReference>
<feature type="domain" description="PI3K/PI4K catalytic" evidence="5">
    <location>
        <begin position="3485"/>
        <end position="3821"/>
    </location>
</feature>
<dbReference type="OrthoDB" id="5570127at2759"/>
<comment type="similarity">
    <text evidence="1">Belongs to the PI3/PI4-kinase family. TRA1 subfamily.</text>
</comment>
<feature type="compositionally biased region" description="Basic and acidic residues" evidence="4">
    <location>
        <begin position="3298"/>
        <end position="3311"/>
    </location>
</feature>
<dbReference type="SUPFAM" id="SSF56112">
    <property type="entry name" value="Protein kinase-like (PK-like)"/>
    <property type="match status" value="1"/>
</dbReference>
<gene>
    <name evidence="8" type="ORF">K470DRAFT_258588</name>
</gene>
<reference evidence="8" key="1">
    <citation type="journal article" date="2020" name="Stud. Mycol.">
        <title>101 Dothideomycetes genomes: a test case for predicting lifestyles and emergence of pathogens.</title>
        <authorList>
            <person name="Haridas S."/>
            <person name="Albert R."/>
            <person name="Binder M."/>
            <person name="Bloem J."/>
            <person name="Labutti K."/>
            <person name="Salamov A."/>
            <person name="Andreopoulos B."/>
            <person name="Baker S."/>
            <person name="Barry K."/>
            <person name="Bills G."/>
            <person name="Bluhm B."/>
            <person name="Cannon C."/>
            <person name="Castanera R."/>
            <person name="Culley D."/>
            <person name="Daum C."/>
            <person name="Ezra D."/>
            <person name="Gonzalez J."/>
            <person name="Henrissat B."/>
            <person name="Kuo A."/>
            <person name="Liang C."/>
            <person name="Lipzen A."/>
            <person name="Lutzoni F."/>
            <person name="Magnuson J."/>
            <person name="Mondo S."/>
            <person name="Nolan M."/>
            <person name="Ohm R."/>
            <person name="Pangilinan J."/>
            <person name="Park H.-J."/>
            <person name="Ramirez L."/>
            <person name="Alfaro M."/>
            <person name="Sun H."/>
            <person name="Tritt A."/>
            <person name="Yoshinaga Y."/>
            <person name="Zwiers L.-H."/>
            <person name="Turgeon B."/>
            <person name="Goodwin S."/>
            <person name="Spatafora J."/>
            <person name="Crous P."/>
            <person name="Grigoriev I."/>
        </authorList>
    </citation>
    <scope>NUCLEOTIDE SEQUENCE</scope>
    <source>
        <strain evidence="8">CBS 480.64</strain>
    </source>
</reference>
<dbReference type="InterPro" id="IPR003152">
    <property type="entry name" value="FATC_dom"/>
</dbReference>
<evidence type="ECO:0000256" key="1">
    <source>
        <dbReference type="ARBA" id="ARBA00007234"/>
    </source>
</evidence>
<feature type="compositionally biased region" description="Basic and acidic residues" evidence="4">
    <location>
        <begin position="3251"/>
        <end position="3273"/>
    </location>
</feature>
<evidence type="ECO:0000256" key="4">
    <source>
        <dbReference type="SAM" id="MobiDB-lite"/>
    </source>
</evidence>
<dbReference type="CDD" id="cd05163">
    <property type="entry name" value="PIKK_TRRAP"/>
    <property type="match status" value="1"/>
</dbReference>
<dbReference type="PROSITE" id="PS51189">
    <property type="entry name" value="FAT"/>
    <property type="match status" value="1"/>
</dbReference>
<evidence type="ECO:0000259" key="7">
    <source>
        <dbReference type="PROSITE" id="PS51190"/>
    </source>
</evidence>
<comment type="subunit">
    <text evidence="2">Associates with DNA double-strand breaks.</text>
</comment>
<dbReference type="Pfam" id="PF20206">
    <property type="entry name" value="Tra1_ring"/>
    <property type="match status" value="1"/>
</dbReference>
<sequence length="3858" mass="435832">MGSRSLEDYENKLRDGSIDAKTKVSLLAELREQLDALSQVNYAEFLARLMPVLLLILSGPPSFISTSFDQKLRYSTLETLQRLPQLSADPSVLEPFTSKVMSICLDLVRADNEENAVLSIKILMDLCRNYARTSAVAEKAQPFLDLILHIFDGMEQAVKDTFDSPSPPHQGSPPAPPSFAGEADQTTKQLAKGISSFKVVAECPIIVVMIFQAHRNLVPANIDKFLSRLKSTLMLQAAPQKRAHEEAKARGDIFTGIAGEIKTKGLSAAFGELITAQVKMMSFVAYLLRAHQNPLQEFLSALPDLTVRLLRDIPRTATATRKELLVAIRHVIIFNVRSIYLPVIPALLDPRTLVGDSLTAEITLRPLAYTMLADLIHHIRENLSADQISQVVSVYVGHLTGDDGIEVPGTSYQTMSAKLLLNMAECMSKLEDKKQARFNMMTVLDRIAAKFAAMNRAYPNAVKLSKQQAQAGHSLDAAPENFSAANEEKPDWDEIDIFSAMPINVVSPRDRLTDPVQDNRFLFKNLLHGLRPFFAALRNTNVRDLKDEVEAVNAPLNWSDLSYGFTAEEVEVLIRLFREGTQCFQYYLPIDQKQDLDGALNPSLASITANSKEEKDLLESFATIFHYLDPATVHEIFTSRLPSSDGTSQSGLEFLYEQSFGNPNLLHVPQFLLASEATSAAFCSMLLRFLMSKLPEVGDRDGTKTSVLLRLFKLSFMAVTLFSSHNEPVLLPHVRELITRSIELSAIAEEPINYFLLLRSLFRSIGGGRFEHLYREILPLLEMLLQVLNTHLAAAKNRSNRDLFVELSLTVPARLSNLLPHLSFLMRPLTIALRSGERVSASESRPLGANNETRSGSAGSTELTTQGLRTLELCIDNLTADYLDPIMQPWMEEIMGSLWRMLKPSIPVSTTVQPGSPPIIVTGYQSAHSAARILGKLGGRNRRFLTYPPNLEWRPWADEEPKVPIKLFNGVGNYGERNLPTRLGIDTSVERLWEPVPQSDIAKRNDEYYKRLAYQLITANVKMLIGSDTLPDDLAKTLRIRADDFAEKNVAEPIPVDPSDSRKSIVKRDDQQAILLKLLKALMFAAGTLDNLKADATRFLNGLYRHFMIIELGSVSAKERVKENPYDVKNREGPLSISTTVIIDAMTASLACEVDDVREVASNAMQSCLKMATVLCGTEDKAEKLPFFSILAERCIHACYEEEWFTQSGGVLGIAHLIDSNKMSLTDKWVVDRTLEFTRALLFVIKVMPQDLPANVRIKAKDTCVELVKRFASSDYVQKGDLKARLLAKDDKLHMIADRLVAELGNMNRHNREAARLSLNALASILGLPLHEIVNPVKDPLVKSIFNKPLRALPFATQIGYIDAITYMLDLGHDVLTFGDPVNRLLHETTALVDADDDVLAQKPTEYRTQESIIRLRVSGLKLLTTAMRLNAFNQPVPPNQQGQAGQQSQGQQPQQNITQHGARVTNIFFKSLYSKNKTVASVAHLGLKTVLDNIMKLPRDLLQNGLKPILMNVQDPRRLSVEGLEGLRTLLQLLTNYFKVEIGNRLLEHMRHVTDPTTLQRASFGLVDTDDKMNITREVFSIFHLLPSAAVQFLPDLVEKVLSLEKTLRRTRNSCFRAPLIPYFNRYAEESCKYFMAALKDEARGNLFTQLLFEEASTALRAAVVKNTNMFVDAFTAEGLTMDERITVQVNALQVAEAVCSFRSTGEELLANNGVRNALVQAATNVQPAKNRIVLPSGIRLAAAHASERILRICAVYLAQHRHDVDFLFGIVERCTKGELMPTPTLKAYLYDHVIASADVDYQQTMMKRSISTFTDKRKNQKMKWFVFHNILNPILANDVMRNWRAGSVEKVKATPLMNAEMIGVIHHELWVPQSVAAISDDGTHGVDHSRMELLQASSFLVKYYYSDLQDARKDLIKFGWNYIRRLDDHSNKYAAYCFIAFFIANYDTPPKIAVQVYNTLLRAHQAEVKNLVMQSLEILEPVLVKRLGVSENKQLVCHRLPRKVMADEIGNVQQLTSIYQFLVRHPDTFYEARDAFASIVPSTIGRVAQLPSLSAETRKLALNIISMIWQWENRAYNELGPLFTAQGRPSDRRWPVMGAQGRLTLIKYLVQFIATLPERFPVSTRNGLDGAQQRALQTSLEPIVKSLDLLKKLLSPPHWVDLDISSMFPKVTEQVLCNEHKAEDKAELWATRIINVLEILRVLVNSRSDEWVVARLPQLQKLLAIPLKIDNLDVQAALYGSGMPSYVPSSLQMPSLMKRILDAIPLRAADEELPDADDPSQEFLSFLGSTAGDALKNSNELAGINIVWAMAQRKPEDADTHVPALFQSLQNRLIKEHLAVFAAPANALSQSAVQPLSSPAIDASLASVLRVVDVLSARISVLNEQRRPYLGILATFVERSENFDLCEKIIKQVDNWIFDPPDLYPTLKEKTAVLQKMQSFEHRADSKLYNMFMDLVLRIYEDPKILRSELTVRLEAPFLIGLRNPNVEMRSRFMAIYDRALSRSMNSRLYKLICEQNWDTLANSFWLSQVIHLMFGSIDQSLPLRPPSDGFTCLPVSALYGRQPSSKGANVMLDSNLESLAAAEKQFLNEIGSIRARDVLCPLQDLQHVDVQLAHDIWTAFFPMCWSALAKDDRVDIEDGLVRSMTKEHHMRQSERRPNCISTMMDAIALCKPVCKMSPQVFTYLAKSYNGWYVAMTYEENLAMKPAVDTPAVRESNLDALVGLYSTLDETDLFYGLWRRRADYLETNAALSYEQIGVWDKAQRMYEQAQHKARKGLLPFPTGEYVLWEDQFIHCTGKLQNWEFLVEFAKHENNNDLYLESVWRNFEAWSDVKNLDHYDNIAKALSDAPTPKRLFFQAFISLLKSFHGKEQSVPFQQTMDDCTQLSIKNWLKLPRNLTNAHVGMLQHFQQLMELHDASNICQSLLGTNAGNLDSKSQDLKVLLSTWRDRLPNVWDDITAWQELITWRQHIFALINQTYLRLVTHPQNGGTPSNSYAYRGYHETAWIINRFAHVARKHQMPDLCISQLGKIYTLPNIEIQEAFLKLREQAKCHYQNPNEMTNGLEVINNTNLSFFTPGQKAEFYTLKGMFLSRLGQKTEAHDAFGSALYFDIKLPKAWAEWGRYSDNLFSQSSGDLELAGNAIVCYLEAAGHYKSAKSRKLLSRILWLLSLDDSNGTLAKAYNKYQGDQPWWYWITFIPQLFANLGRSPYEAAIAHQILAVLAKSFPQALHFHLRMNHEEAVIGAKRSTALREQREKAAREGLKRPDAETPQRPESAGGSSRPDTASGLAQSTETPAKSEEAKGNDAHKPKKALDYLDTLTVTLRTAFPLLYASMESMADQIQRFFKWNHDEDAFRIVVGLLTDAQQQVSRSPNLASPDSKMTPHAEAQLQRFADAIAASKHGEAFQADFIVTKLSMVEYITRLRRWRDRLADQLDRRPPSMLFTETTHLGGLTFSWFDELEVPGQYLQLKDKNQNFIRIERFLPKIDLVRTATSCYRRMTIRGHDGSLHPFTVQISASRYIRREERVAQLLRIFNSTLSKKKESRRRNLQFHIPAIIPLSASTRLVQDDESYVSLQAVYNDFCRRNDVDKDAAFDFTTNKLRQMSNPREDIDGRLEVFEYVQQEFVPTSVARSYFANTHPTFESFWLFRRQYSYQLAALTYASYTMHIANRMPCRIIFAQRNGNIWTSDMVPAMSTAQAVYHNPEVVPFRLTPNLQTVMGPLHTEGIFVCALMAIARCLTADSSYTSQPSSESSNGNTSSSVVQTTKCEMEQQLAIFIRDDIASWYSANQRQVPRETELKELEQKNAEKIVRRARVLGKEPVGNNLPASQSVLDLAADATSLEKIAKMDPAWLPWL</sequence>